<dbReference type="EC" id="2.7.13.3" evidence="2"/>
<dbReference type="GO" id="GO:0005886">
    <property type="term" value="C:plasma membrane"/>
    <property type="evidence" value="ECO:0007669"/>
    <property type="project" value="TreeGrafter"/>
</dbReference>
<evidence type="ECO:0000313" key="13">
    <source>
        <dbReference type="Proteomes" id="UP000660339"/>
    </source>
</evidence>
<dbReference type="SUPFAM" id="SSF55874">
    <property type="entry name" value="ATPase domain of HSP90 chaperone/DNA topoisomerase II/histidine kinase"/>
    <property type="match status" value="1"/>
</dbReference>
<evidence type="ECO:0000256" key="4">
    <source>
        <dbReference type="ARBA" id="ARBA00022679"/>
    </source>
</evidence>
<dbReference type="Proteomes" id="UP000660339">
    <property type="component" value="Unassembled WGS sequence"/>
</dbReference>
<dbReference type="GO" id="GO:0004673">
    <property type="term" value="F:protein histidine kinase activity"/>
    <property type="evidence" value="ECO:0007669"/>
    <property type="project" value="UniProtKB-EC"/>
</dbReference>
<comment type="catalytic activity">
    <reaction evidence="1">
        <text>ATP + protein L-histidine = ADP + protein N-phospho-L-histidine.</text>
        <dbReference type="EC" id="2.7.13.3"/>
    </reaction>
</comment>
<dbReference type="PANTHER" id="PTHR45436:SF5">
    <property type="entry name" value="SENSOR HISTIDINE KINASE TRCS"/>
    <property type="match status" value="1"/>
</dbReference>
<dbReference type="InterPro" id="IPR036890">
    <property type="entry name" value="HATPase_C_sf"/>
</dbReference>
<dbReference type="PANTHER" id="PTHR45436">
    <property type="entry name" value="SENSOR HISTIDINE KINASE YKOH"/>
    <property type="match status" value="1"/>
</dbReference>
<keyword evidence="9" id="KW-0472">Membrane</keyword>
<keyword evidence="4" id="KW-0808">Transferase</keyword>
<feature type="compositionally biased region" description="Low complexity" evidence="8">
    <location>
        <begin position="751"/>
        <end position="761"/>
    </location>
</feature>
<dbReference type="Gene3D" id="3.30.565.10">
    <property type="entry name" value="Histidine kinase-like ATPase, C-terminal domain"/>
    <property type="match status" value="1"/>
</dbReference>
<dbReference type="Pfam" id="PF02518">
    <property type="entry name" value="HATPase_c"/>
    <property type="match status" value="1"/>
</dbReference>
<keyword evidence="3" id="KW-0597">Phosphoprotein</keyword>
<evidence type="ECO:0000259" key="10">
    <source>
        <dbReference type="PROSITE" id="PS50109"/>
    </source>
</evidence>
<dbReference type="SMART" id="SM00387">
    <property type="entry name" value="HATPase_c"/>
    <property type="match status" value="1"/>
</dbReference>
<dbReference type="InterPro" id="IPR013587">
    <property type="entry name" value="Nitrate/nitrite_sensing"/>
</dbReference>
<keyword evidence="13" id="KW-1185">Reference proteome</keyword>
<dbReference type="AlphaFoldDB" id="A0A8J3LHR3"/>
<reference evidence="12" key="1">
    <citation type="submission" date="2021-01" db="EMBL/GenBank/DDBJ databases">
        <title>Whole genome shotgun sequence of Catellatospora methionotrophica NBRC 14553.</title>
        <authorList>
            <person name="Komaki H."/>
            <person name="Tamura T."/>
        </authorList>
    </citation>
    <scope>NUCLEOTIDE SEQUENCE</scope>
    <source>
        <strain evidence="12">NBRC 14553</strain>
    </source>
</reference>
<comment type="caution">
    <text evidence="12">The sequence shown here is derived from an EMBL/GenBank/DDBJ whole genome shotgun (WGS) entry which is preliminary data.</text>
</comment>
<dbReference type="GO" id="GO:0000160">
    <property type="term" value="P:phosphorelay signal transduction system"/>
    <property type="evidence" value="ECO:0007669"/>
    <property type="project" value="TreeGrafter"/>
</dbReference>
<evidence type="ECO:0000259" key="11">
    <source>
        <dbReference type="PROSITE" id="PS50906"/>
    </source>
</evidence>
<keyword evidence="6" id="KW-0418">Kinase</keyword>
<protein>
    <recommendedName>
        <fullName evidence="2">histidine kinase</fullName>
        <ecNumber evidence="2">2.7.13.3</ecNumber>
    </recommendedName>
</protein>
<gene>
    <name evidence="12" type="ORF">Cme02nite_41210</name>
</gene>
<keyword evidence="7 9" id="KW-1133">Transmembrane helix</keyword>
<evidence type="ECO:0000313" key="12">
    <source>
        <dbReference type="EMBL" id="GIG15789.1"/>
    </source>
</evidence>
<dbReference type="PROSITE" id="PS50906">
    <property type="entry name" value="NIT"/>
    <property type="match status" value="1"/>
</dbReference>
<evidence type="ECO:0000256" key="5">
    <source>
        <dbReference type="ARBA" id="ARBA00022692"/>
    </source>
</evidence>
<dbReference type="PROSITE" id="PS50109">
    <property type="entry name" value="HIS_KIN"/>
    <property type="match status" value="1"/>
</dbReference>
<dbReference type="InterPro" id="IPR050428">
    <property type="entry name" value="TCS_sensor_his_kinase"/>
</dbReference>
<sequence>MPRRFFSQQSWSIRSRVMLLLLAPLVPLVGMWLLSTTATLGPATNLLDVKSGVDLFGTPAYELVAELQAERALSMRVVTGGPGAATELDTQRAETDVALGEFRRLTESEDAEDEASELTRQHLAAVAKALEELPVGRAVVDTRQYDRVQIMRLYSGIIDKTFGLYGSVSGLDDHELNRQAGTVIALSEARELYARENSLVSATIAGGGMSPAERAEVVALVGLQRRAHDTATRYLHPDDAHRYDAILESAAYLRLRAVEDRLADLGRPAPAIDPQQWTADYGMVDGKLYDLESAAASRTIDATMPAATAILVRLALAGGVGLIVIVVLVLVSRRVARSIIHRINALRTQALHVAEHSLPDVVARLRAGADVDVDAEVRPPGAVEDELNELENAFAQVQRTAVASAVQEATLRNGLNQVFLNIGRRSQVLLHRQLALLDAMERRVTDPQDLEDLYRVDHLGARMRRHAEDLVILAGAKPGRGWRHPVPLHDVMRSAVSEVEEFTRITVVPTQELALRGRAVSDVIHLLAELLENATAYSPRDTHVTVAGQLLPNGYAIEIEDRGVGMPADAVDEANRKLADPPDFDPAHSSRLGLFVVARLAARHGIRVTLRPSPYGGLTAVVLLPRELAVDGSAPAAPVPAVPSTLATPLAALTAGAASTPVAVGALTAPPAADVLEGGPSTEAELPVRAPQTHLAAPLREEPLIVLDAAPVGSVPTAPPRAAERTRNLLSSLLSGAHRGRVAAGVRTGSTPPADTPAAAEPPEEPTS</sequence>
<keyword evidence="5 9" id="KW-0812">Transmembrane</keyword>
<evidence type="ECO:0000256" key="9">
    <source>
        <dbReference type="SAM" id="Phobius"/>
    </source>
</evidence>
<dbReference type="EMBL" id="BONJ01000022">
    <property type="protein sequence ID" value="GIG15789.1"/>
    <property type="molecule type" value="Genomic_DNA"/>
</dbReference>
<dbReference type="InterPro" id="IPR010910">
    <property type="entry name" value="Nitrate/nitrite_sensing_bac"/>
</dbReference>
<proteinExistence type="predicted"/>
<feature type="transmembrane region" description="Helical" evidence="9">
    <location>
        <begin position="310"/>
        <end position="331"/>
    </location>
</feature>
<evidence type="ECO:0000256" key="3">
    <source>
        <dbReference type="ARBA" id="ARBA00022553"/>
    </source>
</evidence>
<evidence type="ECO:0000256" key="1">
    <source>
        <dbReference type="ARBA" id="ARBA00000085"/>
    </source>
</evidence>
<evidence type="ECO:0000256" key="2">
    <source>
        <dbReference type="ARBA" id="ARBA00012438"/>
    </source>
</evidence>
<dbReference type="RefSeq" id="WP_166383824.1">
    <property type="nucleotide sequence ID" value="NZ_BAAATT010000006.1"/>
</dbReference>
<evidence type="ECO:0000256" key="8">
    <source>
        <dbReference type="SAM" id="MobiDB-lite"/>
    </source>
</evidence>
<dbReference type="Pfam" id="PF08376">
    <property type="entry name" value="NIT"/>
    <property type="match status" value="1"/>
</dbReference>
<feature type="region of interest" description="Disordered" evidence="8">
    <location>
        <begin position="716"/>
        <end position="768"/>
    </location>
</feature>
<dbReference type="InterPro" id="IPR005467">
    <property type="entry name" value="His_kinase_dom"/>
</dbReference>
<evidence type="ECO:0000256" key="7">
    <source>
        <dbReference type="ARBA" id="ARBA00022989"/>
    </source>
</evidence>
<organism evidence="12 13">
    <name type="scientific">Catellatospora methionotrophica</name>
    <dbReference type="NCBI Taxonomy" id="121620"/>
    <lineage>
        <taxon>Bacteria</taxon>
        <taxon>Bacillati</taxon>
        <taxon>Actinomycetota</taxon>
        <taxon>Actinomycetes</taxon>
        <taxon>Micromonosporales</taxon>
        <taxon>Micromonosporaceae</taxon>
        <taxon>Catellatospora</taxon>
    </lineage>
</organism>
<feature type="domain" description="Histidine kinase" evidence="10">
    <location>
        <begin position="523"/>
        <end position="628"/>
    </location>
</feature>
<dbReference type="InterPro" id="IPR003594">
    <property type="entry name" value="HATPase_dom"/>
</dbReference>
<accession>A0A8J3LHR3</accession>
<name>A0A8J3LHR3_9ACTN</name>
<evidence type="ECO:0000256" key="6">
    <source>
        <dbReference type="ARBA" id="ARBA00022777"/>
    </source>
</evidence>
<feature type="domain" description="NIT" evidence="11">
    <location>
        <begin position="58"/>
        <end position="306"/>
    </location>
</feature>
<dbReference type="Gene3D" id="6.10.340.10">
    <property type="match status" value="1"/>
</dbReference>